<sequence>MEILTKQVPELKLENSIIRDKLNLLETRLTASEKILSNNTQSSLLSSSNTLAPESLDSRAHKRVENDINLVHDIFQKLEPQLPPTSICKAYRAGKNVNTKPRLLKVVLVSHDDLNRVIVPFLYLRITSPERFTNISISRDRTLLERQSIRGIYNELRTRQDYGESNITIRYTNGFPQIVPPTNPPHLKNR</sequence>
<keyword evidence="2" id="KW-1185">Reference proteome</keyword>
<accession>A0A6G0TH06</accession>
<reference evidence="1 2" key="1">
    <citation type="submission" date="2019-08" db="EMBL/GenBank/DDBJ databases">
        <title>The genome of the soybean aphid Biotype 1, its phylome, world population structure and adaptation to the North American continent.</title>
        <authorList>
            <person name="Giordano R."/>
            <person name="Donthu R.K."/>
            <person name="Hernandez A.G."/>
            <person name="Wright C.L."/>
            <person name="Zimin A.V."/>
        </authorList>
    </citation>
    <scope>NUCLEOTIDE SEQUENCE [LARGE SCALE GENOMIC DNA]</scope>
    <source>
        <tissue evidence="1">Whole aphids</tissue>
    </source>
</reference>
<name>A0A6G0TH06_APHGL</name>
<proteinExistence type="predicted"/>
<gene>
    <name evidence="1" type="ORF">AGLY_010869</name>
</gene>
<dbReference type="OrthoDB" id="6683395at2759"/>
<dbReference type="Proteomes" id="UP000475862">
    <property type="component" value="Unassembled WGS sequence"/>
</dbReference>
<comment type="caution">
    <text evidence="1">The sequence shown here is derived from an EMBL/GenBank/DDBJ whole genome shotgun (WGS) entry which is preliminary data.</text>
</comment>
<evidence type="ECO:0000313" key="1">
    <source>
        <dbReference type="EMBL" id="KAE9531663.1"/>
    </source>
</evidence>
<dbReference type="EMBL" id="VYZN01000041">
    <property type="protein sequence ID" value="KAE9531663.1"/>
    <property type="molecule type" value="Genomic_DNA"/>
</dbReference>
<protein>
    <submittedName>
        <fullName evidence="1">Uncharacterized protein</fullName>
    </submittedName>
</protein>
<evidence type="ECO:0000313" key="2">
    <source>
        <dbReference type="Proteomes" id="UP000475862"/>
    </source>
</evidence>
<organism evidence="1 2">
    <name type="scientific">Aphis glycines</name>
    <name type="common">Soybean aphid</name>
    <dbReference type="NCBI Taxonomy" id="307491"/>
    <lineage>
        <taxon>Eukaryota</taxon>
        <taxon>Metazoa</taxon>
        <taxon>Ecdysozoa</taxon>
        <taxon>Arthropoda</taxon>
        <taxon>Hexapoda</taxon>
        <taxon>Insecta</taxon>
        <taxon>Pterygota</taxon>
        <taxon>Neoptera</taxon>
        <taxon>Paraneoptera</taxon>
        <taxon>Hemiptera</taxon>
        <taxon>Sternorrhyncha</taxon>
        <taxon>Aphidomorpha</taxon>
        <taxon>Aphidoidea</taxon>
        <taxon>Aphididae</taxon>
        <taxon>Aphidini</taxon>
        <taxon>Aphis</taxon>
        <taxon>Aphis</taxon>
    </lineage>
</organism>
<dbReference type="AlphaFoldDB" id="A0A6G0TH06"/>